<keyword evidence="3" id="KW-1185">Reference proteome</keyword>
<evidence type="ECO:0000256" key="1">
    <source>
        <dbReference type="SAM" id="MobiDB-lite"/>
    </source>
</evidence>
<evidence type="ECO:0000313" key="3">
    <source>
        <dbReference type="Proteomes" id="UP000562254"/>
    </source>
</evidence>
<feature type="region of interest" description="Disordered" evidence="1">
    <location>
        <begin position="1"/>
        <end position="70"/>
    </location>
</feature>
<dbReference type="AlphaFoldDB" id="A0A840YA47"/>
<proteinExistence type="predicted"/>
<protein>
    <recommendedName>
        <fullName evidence="4">Class I SAM-dependent methyltransferase</fullName>
    </recommendedName>
</protein>
<evidence type="ECO:0000313" key="2">
    <source>
        <dbReference type="EMBL" id="MBB5690754.1"/>
    </source>
</evidence>
<dbReference type="InterPro" id="IPR029063">
    <property type="entry name" value="SAM-dependent_MTases_sf"/>
</dbReference>
<evidence type="ECO:0008006" key="4">
    <source>
        <dbReference type="Google" id="ProtNLM"/>
    </source>
</evidence>
<dbReference type="Gene3D" id="3.40.50.150">
    <property type="entry name" value="Vaccinia Virus protein VP39"/>
    <property type="match status" value="1"/>
</dbReference>
<accession>A0A840YA47</accession>
<gene>
    <name evidence="2" type="ORF">FHS88_002894</name>
</gene>
<dbReference type="SUPFAM" id="SSF53335">
    <property type="entry name" value="S-adenosyl-L-methionine-dependent methyltransferases"/>
    <property type="match status" value="1"/>
</dbReference>
<dbReference type="RefSeq" id="WP_184485939.1">
    <property type="nucleotide sequence ID" value="NZ_JACIJE010000008.1"/>
</dbReference>
<organism evidence="2 3">
    <name type="scientific">Neoroseomonas alkaliterrae</name>
    <dbReference type="NCBI Taxonomy" id="1452450"/>
    <lineage>
        <taxon>Bacteria</taxon>
        <taxon>Pseudomonadati</taxon>
        <taxon>Pseudomonadota</taxon>
        <taxon>Alphaproteobacteria</taxon>
        <taxon>Acetobacterales</taxon>
        <taxon>Acetobacteraceae</taxon>
        <taxon>Neoroseomonas</taxon>
    </lineage>
</organism>
<name>A0A840YA47_9PROT</name>
<dbReference type="EMBL" id="JACIJE010000008">
    <property type="protein sequence ID" value="MBB5690754.1"/>
    <property type="molecule type" value="Genomic_DNA"/>
</dbReference>
<reference evidence="2 3" key="1">
    <citation type="submission" date="2020-08" db="EMBL/GenBank/DDBJ databases">
        <title>Genomic Encyclopedia of Type Strains, Phase IV (KMG-IV): sequencing the most valuable type-strain genomes for metagenomic binning, comparative biology and taxonomic classification.</title>
        <authorList>
            <person name="Goeker M."/>
        </authorList>
    </citation>
    <scope>NUCLEOTIDE SEQUENCE [LARGE SCALE GENOMIC DNA]</scope>
    <source>
        <strain evidence="2 3">DSM 25895</strain>
    </source>
</reference>
<feature type="compositionally biased region" description="Low complexity" evidence="1">
    <location>
        <begin position="39"/>
        <end position="70"/>
    </location>
</feature>
<dbReference type="Proteomes" id="UP000562254">
    <property type="component" value="Unassembled WGS sequence"/>
</dbReference>
<comment type="caution">
    <text evidence="2">The sequence shown here is derived from an EMBL/GenBank/DDBJ whole genome shotgun (WGS) entry which is preliminary data.</text>
</comment>
<sequence length="324" mass="33279">MTPPSPSRPVAEARAWDTDDPPRGLLRRALTSGARLLGRARQPPRATPAAAPPLQAGAPPAGLRPTGAPPRADIAALRRAWADRLWGKGLALPGGTAEVIRLATLLPLTPAHTLLLAGLGARMAGEVVAGARGCFVSAHDLLPPPASPETRGAARRVSAAAFEAGAPGFRPGYHHHAMLLEPFRAGGCPSALLGAAAAALRQGGELVLLDLVARDDGLPGAAGRWLAAEGRAGPPAEAAVEEALAAAGFVVNVVEDAAPRHRQAVLQGWAAVLDALRAEGGRPATAEAAALVAEAEAWLLRLRLLAEGRLRLIRWHASLARKAG</sequence>